<evidence type="ECO:0000256" key="2">
    <source>
        <dbReference type="ARBA" id="ARBA00022475"/>
    </source>
</evidence>
<feature type="transmembrane region" description="Helical" evidence="6">
    <location>
        <begin position="76"/>
        <end position="92"/>
    </location>
</feature>
<organism evidence="8 9">
    <name type="scientific">Candidatus Roizmanbacteria bacterium RIFCSPHIGHO2_01_FULL_39_24</name>
    <dbReference type="NCBI Taxonomy" id="1802032"/>
    <lineage>
        <taxon>Bacteria</taxon>
        <taxon>Candidatus Roizmaniibacteriota</taxon>
    </lineage>
</organism>
<evidence type="ECO:0000313" key="9">
    <source>
        <dbReference type="Proteomes" id="UP000176850"/>
    </source>
</evidence>
<evidence type="ECO:0000256" key="4">
    <source>
        <dbReference type="ARBA" id="ARBA00022989"/>
    </source>
</evidence>
<gene>
    <name evidence="8" type="ORF">A2799_02805</name>
</gene>
<feature type="transmembrane region" description="Helical" evidence="6">
    <location>
        <begin position="210"/>
        <end position="229"/>
    </location>
</feature>
<dbReference type="PANTHER" id="PTHR30619:SF7">
    <property type="entry name" value="BETA-LACTAMASE DOMAIN PROTEIN"/>
    <property type="match status" value="1"/>
</dbReference>
<feature type="transmembrane region" description="Helical" evidence="6">
    <location>
        <begin position="236"/>
        <end position="258"/>
    </location>
</feature>
<evidence type="ECO:0000256" key="5">
    <source>
        <dbReference type="ARBA" id="ARBA00023136"/>
    </source>
</evidence>
<protein>
    <recommendedName>
        <fullName evidence="7">ComEC/Rec2-related protein domain-containing protein</fullName>
    </recommendedName>
</protein>
<proteinExistence type="predicted"/>
<dbReference type="Proteomes" id="UP000176850">
    <property type="component" value="Unassembled WGS sequence"/>
</dbReference>
<evidence type="ECO:0000259" key="7">
    <source>
        <dbReference type="Pfam" id="PF03772"/>
    </source>
</evidence>
<comment type="caution">
    <text evidence="8">The sequence shown here is derived from an EMBL/GenBank/DDBJ whole genome shotgun (WGS) entry which is preliminary data.</text>
</comment>
<dbReference type="PANTHER" id="PTHR30619">
    <property type="entry name" value="DNA INTERNALIZATION/COMPETENCE PROTEIN COMEC/REC2"/>
    <property type="match status" value="1"/>
</dbReference>
<dbReference type="Pfam" id="PF03772">
    <property type="entry name" value="Competence"/>
    <property type="match status" value="1"/>
</dbReference>
<keyword evidence="2" id="KW-1003">Cell membrane</keyword>
<keyword evidence="5 6" id="KW-0472">Membrane</keyword>
<accession>A0A1F7GFF9</accession>
<dbReference type="GO" id="GO:0005886">
    <property type="term" value="C:plasma membrane"/>
    <property type="evidence" value="ECO:0007669"/>
    <property type="project" value="UniProtKB-SubCell"/>
</dbReference>
<feature type="transmembrane region" description="Helical" evidence="6">
    <location>
        <begin position="119"/>
        <end position="136"/>
    </location>
</feature>
<evidence type="ECO:0000256" key="1">
    <source>
        <dbReference type="ARBA" id="ARBA00004651"/>
    </source>
</evidence>
<feature type="transmembrane region" description="Helical" evidence="6">
    <location>
        <begin position="47"/>
        <end position="69"/>
    </location>
</feature>
<keyword evidence="4 6" id="KW-1133">Transmembrane helix</keyword>
<dbReference type="InterPro" id="IPR052159">
    <property type="entry name" value="Competence_DNA_uptake"/>
</dbReference>
<feature type="domain" description="ComEC/Rec2-related protein" evidence="7">
    <location>
        <begin position="39"/>
        <end position="266"/>
    </location>
</feature>
<dbReference type="InterPro" id="IPR004477">
    <property type="entry name" value="ComEC_N"/>
</dbReference>
<evidence type="ECO:0000313" key="8">
    <source>
        <dbReference type="EMBL" id="OGK17637.1"/>
    </source>
</evidence>
<name>A0A1F7GFF9_9BACT</name>
<dbReference type="NCBIfam" id="TIGR00360">
    <property type="entry name" value="ComEC_N-term"/>
    <property type="match status" value="1"/>
</dbReference>
<keyword evidence="3 6" id="KW-0812">Transmembrane</keyword>
<dbReference type="AlphaFoldDB" id="A0A1F7GFF9"/>
<dbReference type="EMBL" id="MFZH01000040">
    <property type="protein sequence ID" value="OGK17637.1"/>
    <property type="molecule type" value="Genomic_DNA"/>
</dbReference>
<comment type="subcellular location">
    <subcellularLocation>
        <location evidence="1">Cell membrane</location>
        <topology evidence="1">Multi-pass membrane protein</topology>
    </subcellularLocation>
</comment>
<reference evidence="8 9" key="1">
    <citation type="journal article" date="2016" name="Nat. Commun.">
        <title>Thousands of microbial genomes shed light on interconnected biogeochemical processes in an aquifer system.</title>
        <authorList>
            <person name="Anantharaman K."/>
            <person name="Brown C.T."/>
            <person name="Hug L.A."/>
            <person name="Sharon I."/>
            <person name="Castelle C.J."/>
            <person name="Probst A.J."/>
            <person name="Thomas B.C."/>
            <person name="Singh A."/>
            <person name="Wilkins M.J."/>
            <person name="Karaoz U."/>
            <person name="Brodie E.L."/>
            <person name="Williams K.H."/>
            <person name="Hubbard S.S."/>
            <person name="Banfield J.F."/>
        </authorList>
    </citation>
    <scope>NUCLEOTIDE SEQUENCE [LARGE SCALE GENOMIC DNA]</scope>
</reference>
<evidence type="ECO:0000256" key="3">
    <source>
        <dbReference type="ARBA" id="ARBA00022692"/>
    </source>
</evidence>
<sequence length="268" mass="28847">MGGPEIFSSVIDGYLPQPQAALLNGIVFGIPIGKYGDFHTKLKMVGLLHLVVLSGMNITILAGIVTAITIPFGRKLSLLITGLLILFFVYFIGLQAPAVRAGFCAILTVVSIAFGRKAVPLYLLILSGIFIAIFFPDWVTGLSFQLSYGATLGIILFGPKIQINHSGLFGSLLSNISQELRVTLAAQVFTAPLIFIHFKQISLISPLANIMVAFLVAPLMILGMMTAFLGKMSHSIGLIPSIICYGILNYMLLVIDILSKVPLGYISF</sequence>
<evidence type="ECO:0000256" key="6">
    <source>
        <dbReference type="SAM" id="Phobius"/>
    </source>
</evidence>